<feature type="compositionally biased region" description="Polar residues" evidence="1">
    <location>
        <begin position="1689"/>
        <end position="1702"/>
    </location>
</feature>
<dbReference type="SUPFAM" id="SSF56436">
    <property type="entry name" value="C-type lectin-like"/>
    <property type="match status" value="3"/>
</dbReference>
<feature type="region of interest" description="Disordered" evidence="1">
    <location>
        <begin position="832"/>
        <end position="853"/>
    </location>
</feature>
<evidence type="ECO:0000256" key="2">
    <source>
        <dbReference type="SAM" id="SignalP"/>
    </source>
</evidence>
<dbReference type="Pfam" id="PF00059">
    <property type="entry name" value="Lectin_C"/>
    <property type="match status" value="1"/>
</dbReference>
<feature type="chain" id="PRO_5042516646" evidence="2">
    <location>
        <begin position="19"/>
        <end position="1734"/>
    </location>
</feature>
<feature type="region of interest" description="Disordered" evidence="1">
    <location>
        <begin position="633"/>
        <end position="652"/>
    </location>
</feature>
<feature type="compositionally biased region" description="Polar residues" evidence="1">
    <location>
        <begin position="1088"/>
        <end position="1097"/>
    </location>
</feature>
<dbReference type="Gene3D" id="3.10.100.10">
    <property type="entry name" value="Mannose-Binding Protein A, subunit A"/>
    <property type="match status" value="3"/>
</dbReference>
<feature type="region of interest" description="Disordered" evidence="1">
    <location>
        <begin position="1679"/>
        <end position="1702"/>
    </location>
</feature>
<dbReference type="PANTHER" id="PTHR45710">
    <property type="entry name" value="C-TYPE LECTIN DOMAIN-CONTAINING PROTEIN 180"/>
    <property type="match status" value="1"/>
</dbReference>
<sequence>MLMYFFLLLNTQHLIILGLFESPIPEDSVTESFVFQDIEYLLCGYRVTWDEAHIICLSYKAQLATLDSEPKSDFVVRAIAESNFGFDDFWIGARSDLAGSWYWVSSQQRLATEKSLYENYPPWYPTSPPRKMQCLTIDRRNHDLPIFVPLSCSRFRPFVCQKDENAMFARKITMIAMTRVGDEEFTVYSARVTWAEAVVQCRKEKLQIAEVKSVVEAHALALSMLRARPEGIENAWIGGYLKDATWTWLPSANEINQDTGLWRNGSKSFHECLMLDRHICETPVYLEAKCDRKRDVICQKPSRRSLGKAPVLVSIEGCTYWLGFNPVQWLAARRSCSELNATLVLLDSERTIKQMMKLMLENRNGKIVYYFSLFYETLGAPMCVCCSSIELKHVWTDGRRTSSPLRDSYDRLEGEWLWESTQEPIPRAGESFIPWCNTERYNNGTECLNLDREDYDSPIVYGLDCNQSQTYVCQPLSGPCVSHKIGSPSIVDNISSELLSLTREATALKVWPPYQSKTSETPIATLRENTINANTFHITLTLPSSTPYPNVQGFATLPSSGLWQQVNESSLNNSKVNIEHISHNNVGAISKTGLTDFLRPYFQLSFPTLPQFGIKLVSAQTADAFSILKEKPHESTDKTTKTPFDISPLGQRSTTAKSTTISLLASTVLSDADFEISRKLLDFVTHSSTDHTSTTDSERRRTDQDSGIHTKLADSSINIPAFKSTTHLLNFVTHSSADHTSTSDNEGGPTDQDSKIQTKLADSSINITAFKSKTHLLDFVTHPSADHTSTSDNEGGPTDQDSKIQTKLADSSINITAFKSKTHLLDFVTHPSADHTSTSDNEGGRSDQNSGIHTKLADSSFNIEAFKSTTHLLDFIAHSTADHTSTTDNEGSRTDQDSGIYTKLADSSINIPAFKSTTHFLDFIAHSTADHTSTTDNEGSRTDQDSGIYTKLADSSINIPAFKSTTRSQKEPMSNAYNGEVDLRLSEHNVSENADETYLPYLSTLPMNLESTTVSSGPAVVEINTISSSVPTISTRRMENVTSEKHSNSEMVLSAKSELQQVTNSSKSVESVNSIVPNNRWDYEQKNENANGYNSSKVPAGPSTPKMSSSMYTLTNWTTDTLNASSQPIDDQHQTFLQSSPTASRSTSSSSSSTVTNSWDIKTKAYSIDETVDWESDTDVIFQKKITKSTKNPLEATKKIVFEHENIEDGGTVSWEGIGSPNKKKNGKKLKNPFEVHDDAMNFQREEEEEEQEEKKEDGNNLYDDEPEPIGRPAVTKSYITITGGIRKNFEGVTEFMHKKDTENENYKVEDKALLVQKLLLQAKSKNNKLKNANDRRVEQTTIPQSRKMNVKAFSLRPYYVAERPLSLNFSSNGGSDETRILPIYGARHETATSTIDEGTAIIGEDGRADHYTFSQNSKLKSTNFEMSNIWDLINDVKIDFNTNTLSSFLQHHNVLNSMDEFKINFNGNPIRVRIKKSPPDDPSALSESTKLTRAYRSMTNENTGSSDFLQLFLRINKKPKNFQKSPNLFHNLSKNSSLANDSLTRTAELYLNIHSYPFSSNAYTRPIREPESIRLNLSKNPPLLLEKLFNPRNEPDDFYYSIFESMMNSGQLIGLNRKRYLLYLVLRQLINMTEADLKLYNSESFTSNGLLPRDSLIDFQKRVHQVIGQWKNPKSVLSQRSLMDETDPSNPSVNENSASPINENKIPTLFIRASLGLEKNSTNEKPSRNLNRH</sequence>
<feature type="domain" description="C-type lectin" evidence="3">
    <location>
        <begin position="180"/>
        <end position="299"/>
    </location>
</feature>
<name>A0AAJ7R793_CEPCN</name>
<feature type="compositionally biased region" description="Basic and acidic residues" evidence="1">
    <location>
        <begin position="696"/>
        <end position="711"/>
    </location>
</feature>
<feature type="domain" description="C-type lectin" evidence="3">
    <location>
        <begin position="35"/>
        <end position="161"/>
    </location>
</feature>
<feature type="compositionally biased region" description="Low complexity" evidence="1">
    <location>
        <begin position="1139"/>
        <end position="1156"/>
    </location>
</feature>
<protein>
    <submittedName>
        <fullName evidence="5">Uncharacterized protein LOC107275188 isoform X1</fullName>
    </submittedName>
</protein>
<dbReference type="InterPro" id="IPR016187">
    <property type="entry name" value="CTDL_fold"/>
</dbReference>
<feature type="compositionally biased region" description="Basic residues" evidence="1">
    <location>
        <begin position="1222"/>
        <end position="1231"/>
    </location>
</feature>
<keyword evidence="2" id="KW-0732">Signal</keyword>
<feature type="region of interest" description="Disordered" evidence="1">
    <location>
        <begin position="783"/>
        <end position="803"/>
    </location>
</feature>
<dbReference type="InterPro" id="IPR050828">
    <property type="entry name" value="C-type_lectin/matrix_domain"/>
</dbReference>
<feature type="region of interest" description="Disordered" evidence="1">
    <location>
        <begin position="688"/>
        <end position="711"/>
    </location>
</feature>
<feature type="region of interest" description="Disordered" evidence="1">
    <location>
        <begin position="736"/>
        <end position="755"/>
    </location>
</feature>
<dbReference type="GeneID" id="107275188"/>
<dbReference type="InterPro" id="IPR016186">
    <property type="entry name" value="C-type_lectin-like/link_sf"/>
</dbReference>
<reference evidence="5" key="1">
    <citation type="submission" date="2025-08" db="UniProtKB">
        <authorList>
            <consortium name="RefSeq"/>
        </authorList>
    </citation>
    <scope>IDENTIFICATION</scope>
</reference>
<feature type="signal peptide" evidence="2">
    <location>
        <begin position="1"/>
        <end position="18"/>
    </location>
</feature>
<feature type="region of interest" description="Disordered" evidence="1">
    <location>
        <begin position="1135"/>
        <end position="1156"/>
    </location>
</feature>
<feature type="region of interest" description="Disordered" evidence="1">
    <location>
        <begin position="1085"/>
        <end position="1107"/>
    </location>
</feature>
<evidence type="ECO:0000313" key="5">
    <source>
        <dbReference type="RefSeq" id="XP_024935573.1"/>
    </source>
</evidence>
<dbReference type="InterPro" id="IPR001304">
    <property type="entry name" value="C-type_lectin-like"/>
</dbReference>
<feature type="compositionally biased region" description="Polar residues" evidence="1">
    <location>
        <begin position="834"/>
        <end position="853"/>
    </location>
</feature>
<organism evidence="4 5">
    <name type="scientific">Cephus cinctus</name>
    <name type="common">Wheat stem sawfly</name>
    <dbReference type="NCBI Taxonomy" id="211228"/>
    <lineage>
        <taxon>Eukaryota</taxon>
        <taxon>Metazoa</taxon>
        <taxon>Ecdysozoa</taxon>
        <taxon>Arthropoda</taxon>
        <taxon>Hexapoda</taxon>
        <taxon>Insecta</taxon>
        <taxon>Pterygota</taxon>
        <taxon>Neoptera</taxon>
        <taxon>Endopterygota</taxon>
        <taxon>Hymenoptera</taxon>
        <taxon>Cephoidea</taxon>
        <taxon>Cephidae</taxon>
        <taxon>Cephus</taxon>
    </lineage>
</organism>
<evidence type="ECO:0000259" key="3">
    <source>
        <dbReference type="PROSITE" id="PS50041"/>
    </source>
</evidence>
<evidence type="ECO:0000313" key="4">
    <source>
        <dbReference type="Proteomes" id="UP000694920"/>
    </source>
</evidence>
<dbReference type="PROSITE" id="PS50041">
    <property type="entry name" value="C_TYPE_LECTIN_2"/>
    <property type="match status" value="2"/>
</dbReference>
<dbReference type="Proteomes" id="UP000694920">
    <property type="component" value="Unplaced"/>
</dbReference>
<dbReference type="RefSeq" id="XP_024935573.1">
    <property type="nucleotide sequence ID" value="XM_025079805.1"/>
</dbReference>
<dbReference type="CDD" id="cd00037">
    <property type="entry name" value="CLECT"/>
    <property type="match status" value="3"/>
</dbReference>
<keyword evidence="4" id="KW-1185">Reference proteome</keyword>
<proteinExistence type="predicted"/>
<dbReference type="SMART" id="SM00034">
    <property type="entry name" value="CLECT"/>
    <property type="match status" value="3"/>
</dbReference>
<feature type="region of interest" description="Disordered" evidence="1">
    <location>
        <begin position="1211"/>
        <end position="1273"/>
    </location>
</feature>
<gene>
    <name evidence="5" type="primary">LOC107275188</name>
</gene>
<evidence type="ECO:0000256" key="1">
    <source>
        <dbReference type="SAM" id="MobiDB-lite"/>
    </source>
</evidence>
<dbReference type="PANTHER" id="PTHR45710:SF26">
    <property type="entry name" value="RH26557P"/>
    <property type="match status" value="1"/>
</dbReference>
<accession>A0AAJ7R793</accession>